<dbReference type="Pfam" id="PF01075">
    <property type="entry name" value="Glyco_transf_9"/>
    <property type="match status" value="1"/>
</dbReference>
<evidence type="ECO:0000313" key="4">
    <source>
        <dbReference type="Proteomes" id="UP000245647"/>
    </source>
</evidence>
<dbReference type="AlphaFoldDB" id="A0A2U2PEA5"/>
<dbReference type="PANTHER" id="PTHR30160">
    <property type="entry name" value="TETRAACYLDISACCHARIDE 4'-KINASE-RELATED"/>
    <property type="match status" value="1"/>
</dbReference>
<evidence type="ECO:0000256" key="2">
    <source>
        <dbReference type="ARBA" id="ARBA00022679"/>
    </source>
</evidence>
<keyword evidence="1" id="KW-0328">Glycosyltransferase</keyword>
<dbReference type="GO" id="GO:0009244">
    <property type="term" value="P:lipopolysaccharide core region biosynthetic process"/>
    <property type="evidence" value="ECO:0007669"/>
    <property type="project" value="TreeGrafter"/>
</dbReference>
<keyword evidence="2 3" id="KW-0808">Transferase</keyword>
<dbReference type="CDD" id="cd03789">
    <property type="entry name" value="GT9_LPS_heptosyltransferase"/>
    <property type="match status" value="1"/>
</dbReference>
<protein>
    <submittedName>
        <fullName evidence="3">Glycosyl transferase</fullName>
    </submittedName>
</protein>
<proteinExistence type="predicted"/>
<name>A0A2U2PEA5_9SPHI</name>
<dbReference type="InterPro" id="IPR002201">
    <property type="entry name" value="Glyco_trans_9"/>
</dbReference>
<dbReference type="SUPFAM" id="SSF53756">
    <property type="entry name" value="UDP-Glycosyltransferase/glycogen phosphorylase"/>
    <property type="match status" value="1"/>
</dbReference>
<keyword evidence="4" id="KW-1185">Reference proteome</keyword>
<organism evidence="3 4">
    <name type="scientific">Pararcticibacter amylolyticus</name>
    <dbReference type="NCBI Taxonomy" id="2173175"/>
    <lineage>
        <taxon>Bacteria</taxon>
        <taxon>Pseudomonadati</taxon>
        <taxon>Bacteroidota</taxon>
        <taxon>Sphingobacteriia</taxon>
        <taxon>Sphingobacteriales</taxon>
        <taxon>Sphingobacteriaceae</taxon>
        <taxon>Pararcticibacter</taxon>
    </lineage>
</organism>
<dbReference type="Proteomes" id="UP000245647">
    <property type="component" value="Unassembled WGS sequence"/>
</dbReference>
<gene>
    <name evidence="3" type="ORF">DDR33_15060</name>
</gene>
<dbReference type="PANTHER" id="PTHR30160:SF1">
    <property type="entry name" value="LIPOPOLYSACCHARIDE 1,2-N-ACETYLGLUCOSAMINETRANSFERASE-RELATED"/>
    <property type="match status" value="1"/>
</dbReference>
<evidence type="ECO:0000256" key="1">
    <source>
        <dbReference type="ARBA" id="ARBA00022676"/>
    </source>
</evidence>
<dbReference type="GO" id="GO:0005829">
    <property type="term" value="C:cytosol"/>
    <property type="evidence" value="ECO:0007669"/>
    <property type="project" value="TreeGrafter"/>
</dbReference>
<accession>A0A2U2PEA5</accession>
<dbReference type="InterPro" id="IPR051199">
    <property type="entry name" value="LPS_LOS_Heptosyltrfase"/>
</dbReference>
<comment type="caution">
    <text evidence="3">The sequence shown here is derived from an EMBL/GenBank/DDBJ whole genome shotgun (WGS) entry which is preliminary data.</text>
</comment>
<dbReference type="RefSeq" id="WP_109416634.1">
    <property type="nucleotide sequence ID" value="NZ_QEAS01000012.1"/>
</dbReference>
<dbReference type="GO" id="GO:0008713">
    <property type="term" value="F:ADP-heptose-lipopolysaccharide heptosyltransferase activity"/>
    <property type="evidence" value="ECO:0007669"/>
    <property type="project" value="TreeGrafter"/>
</dbReference>
<dbReference type="Gene3D" id="3.40.50.2000">
    <property type="entry name" value="Glycogen Phosphorylase B"/>
    <property type="match status" value="2"/>
</dbReference>
<evidence type="ECO:0000313" key="3">
    <source>
        <dbReference type="EMBL" id="PWG79735.1"/>
    </source>
</evidence>
<dbReference type="OrthoDB" id="9768048at2"/>
<sequence length="318" mass="35828">MKILIIRLSSIGDIVLTTPVIRCIKQQIKGAEVHFLTKASFESVLRSNPYIDQLHLFKGDLNATTRELKAEHFDYVIDLHKNLRTLRMKMRLGVKSSSFDKLNIEKWLLVNFKVNKMPAVHIVDRYLAAAAPLGVQNDGKGLDYFLEKEHDLSGLLPPSHQKYTGFVIGGQHATKRLPQEKIIAACKLVNAPIVLLGGKEDAARAEEICRGTGEYVFNGCGKFNLDQSAFLVKMADTIVTHDTGLMHIAAAFNKRIVSIWGNTVPEFGMYPYKADHQKIIEVKGLPCRPCSKIGYPECPQKHFRCMYDTDLDQLKDFI</sequence>
<reference evidence="3 4" key="1">
    <citation type="submission" date="2018-04" db="EMBL/GenBank/DDBJ databases">
        <title>Pedobacter chongqingensis sp. nov., isolated from a rottenly hemp rope.</title>
        <authorList>
            <person name="Cai Y."/>
        </authorList>
    </citation>
    <scope>NUCLEOTIDE SEQUENCE [LARGE SCALE GENOMIC DNA]</scope>
    <source>
        <strain evidence="3 4">FJ4-8</strain>
    </source>
</reference>
<dbReference type="EMBL" id="QEAS01000012">
    <property type="protein sequence ID" value="PWG79735.1"/>
    <property type="molecule type" value="Genomic_DNA"/>
</dbReference>